<proteinExistence type="predicted"/>
<gene>
    <name evidence="1" type="ORF">FEE40_10650</name>
</gene>
<evidence type="ECO:0000313" key="2">
    <source>
        <dbReference type="Proteomes" id="UP000463931"/>
    </source>
</evidence>
<dbReference type="AlphaFoldDB" id="A0A4V6RE48"/>
<reference evidence="1 2" key="1">
    <citation type="journal article" date="2019" name="Nat. Med.">
        <title>Preventing dysbiosis of the neonatal mouse intestinal microbiome protects against late-onset sepsis.</title>
        <authorList>
            <person name="Singer J.R."/>
            <person name="Blosser E.G."/>
            <person name="Zindl C.L."/>
            <person name="Silberger D.J."/>
            <person name="Conlan S."/>
            <person name="Laufer V.A."/>
            <person name="DiToro D."/>
            <person name="Deming C."/>
            <person name="Kumar R."/>
            <person name="Morrow C.D."/>
            <person name="Segre J.A."/>
            <person name="Gray M.J."/>
            <person name="Randolph D.A."/>
            <person name="Weaver C.T."/>
        </authorList>
    </citation>
    <scope>NUCLEOTIDE SEQUENCE [LARGE SCALE GENOMIC DNA]</scope>
    <source>
        <strain evidence="1 2">V10</strain>
    </source>
</reference>
<protein>
    <submittedName>
        <fullName evidence="1">Uncharacterized protein</fullName>
    </submittedName>
</protein>
<dbReference type="EMBL" id="CP040852">
    <property type="protein sequence ID" value="QIA90579.1"/>
    <property type="molecule type" value="Genomic_DNA"/>
</dbReference>
<organism evidence="1 2">
    <name type="scientific">Ligilactobacillus murinus</name>
    <dbReference type="NCBI Taxonomy" id="1622"/>
    <lineage>
        <taxon>Bacteria</taxon>
        <taxon>Bacillati</taxon>
        <taxon>Bacillota</taxon>
        <taxon>Bacilli</taxon>
        <taxon>Lactobacillales</taxon>
        <taxon>Lactobacillaceae</taxon>
        <taxon>Ligilactobacillus</taxon>
    </lineage>
</organism>
<evidence type="ECO:0000313" key="1">
    <source>
        <dbReference type="EMBL" id="QIA90579.1"/>
    </source>
</evidence>
<sequence length="83" mass="9627">MKKTKQPFYRNKVAMILRTFSLGNVIMAFATFLRGVYLYMSLGWMLGAYSTLYIIFVPFIIATTEVLHTKAVEYGSKLFEQKQ</sequence>
<dbReference type="RefSeq" id="WP_076149450.1">
    <property type="nucleotide sequence ID" value="NZ_CABIVU010000005.1"/>
</dbReference>
<name>A0A4V6RE48_9LACO</name>
<accession>A0A4V6RE48</accession>
<dbReference type="Proteomes" id="UP000463931">
    <property type="component" value="Chromosome"/>
</dbReference>